<dbReference type="AlphaFoldDB" id="A0A6N3ENA0"/>
<dbReference type="Pfam" id="PF09820">
    <property type="entry name" value="AAA-ATPase_like"/>
    <property type="match status" value="1"/>
</dbReference>
<organism evidence="2">
    <name type="scientific">Clostridium butyricum</name>
    <dbReference type="NCBI Taxonomy" id="1492"/>
    <lineage>
        <taxon>Bacteria</taxon>
        <taxon>Bacillati</taxon>
        <taxon>Bacillota</taxon>
        <taxon>Clostridia</taxon>
        <taxon>Eubacteriales</taxon>
        <taxon>Clostridiaceae</taxon>
        <taxon>Clostridium</taxon>
    </lineage>
</organism>
<dbReference type="EMBL" id="CACRTU010000022">
    <property type="protein sequence ID" value="VYU43096.1"/>
    <property type="molecule type" value="Genomic_DNA"/>
</dbReference>
<evidence type="ECO:0000313" key="2">
    <source>
        <dbReference type="EMBL" id="VYU43096.1"/>
    </source>
</evidence>
<name>A0A6N3ENA0_CLOBU</name>
<proteinExistence type="predicted"/>
<feature type="domain" description="AAA-ATPase-like" evidence="1">
    <location>
        <begin position="7"/>
        <end position="46"/>
    </location>
</feature>
<dbReference type="InterPro" id="IPR018631">
    <property type="entry name" value="AAA-ATPase-like_dom"/>
</dbReference>
<sequence>MNHKPLPIGIDNFEMLIIRGYYFIDKSLLLKDLLDNKASVNLFTRPIGSKNM</sequence>
<gene>
    <name evidence="2" type="ORF">CBLFYP62_02344</name>
</gene>
<protein>
    <submittedName>
        <fullName evidence="2">Putative AAA-ATPase</fullName>
    </submittedName>
</protein>
<evidence type="ECO:0000259" key="1">
    <source>
        <dbReference type="Pfam" id="PF09820"/>
    </source>
</evidence>
<reference evidence="2" key="1">
    <citation type="submission" date="2019-11" db="EMBL/GenBank/DDBJ databases">
        <authorList>
            <person name="Feng L."/>
        </authorList>
    </citation>
    <scope>NUCLEOTIDE SEQUENCE</scope>
    <source>
        <strain evidence="2">CButyricumLFYP62</strain>
    </source>
</reference>
<accession>A0A6N3ENA0</accession>